<dbReference type="EMBL" id="SLYC01000049">
    <property type="protein sequence ID" value="TCP96786.1"/>
    <property type="molecule type" value="Genomic_DNA"/>
</dbReference>
<comment type="caution">
    <text evidence="1">The sequence shown here is derived from an EMBL/GenBank/DDBJ whole genome shotgun (WGS) entry which is preliminary data.</text>
</comment>
<dbReference type="GO" id="GO:0043937">
    <property type="term" value="P:regulation of sporulation"/>
    <property type="evidence" value="ECO:0007669"/>
    <property type="project" value="InterPro"/>
</dbReference>
<dbReference type="SUPFAM" id="SSF140500">
    <property type="entry name" value="BAS1536-like"/>
    <property type="match status" value="1"/>
</dbReference>
<organism evidence="1 2">
    <name type="scientific">Serpentinicella alkaliphila</name>
    <dbReference type="NCBI Taxonomy" id="1734049"/>
    <lineage>
        <taxon>Bacteria</taxon>
        <taxon>Bacillati</taxon>
        <taxon>Bacillota</taxon>
        <taxon>Clostridia</taxon>
        <taxon>Peptostreptococcales</taxon>
        <taxon>Natronincolaceae</taxon>
        <taxon>Serpentinicella</taxon>
    </lineage>
</organism>
<evidence type="ECO:0000313" key="2">
    <source>
        <dbReference type="Proteomes" id="UP000295504"/>
    </source>
</evidence>
<gene>
    <name evidence="1" type="ORF">EDD79_10493</name>
</gene>
<dbReference type="AlphaFoldDB" id="A0A4R2T5U8"/>
<reference evidence="1 2" key="1">
    <citation type="submission" date="2019-03" db="EMBL/GenBank/DDBJ databases">
        <title>Genomic Encyclopedia of Type Strains, Phase IV (KMG-IV): sequencing the most valuable type-strain genomes for metagenomic binning, comparative biology and taxonomic classification.</title>
        <authorList>
            <person name="Goeker M."/>
        </authorList>
    </citation>
    <scope>NUCLEOTIDE SEQUENCE [LARGE SCALE GENOMIC DNA]</scope>
    <source>
        <strain evidence="1 2">DSM 100013</strain>
    </source>
</reference>
<dbReference type="Pfam" id="PF09388">
    <property type="entry name" value="SpoOE-like"/>
    <property type="match status" value="1"/>
</dbReference>
<dbReference type="Gene3D" id="4.10.280.10">
    <property type="entry name" value="Helix-loop-helix DNA-binding domain"/>
    <property type="match status" value="1"/>
</dbReference>
<dbReference type="InterPro" id="IPR018540">
    <property type="entry name" value="Spo0E-like"/>
</dbReference>
<dbReference type="GO" id="GO:0046983">
    <property type="term" value="F:protein dimerization activity"/>
    <property type="evidence" value="ECO:0007669"/>
    <property type="project" value="InterPro"/>
</dbReference>
<proteinExistence type="predicted"/>
<dbReference type="RefSeq" id="WP_132849528.1">
    <property type="nucleotide sequence ID" value="NZ_CP058648.1"/>
</dbReference>
<name>A0A4R2T5U8_9FIRM</name>
<evidence type="ECO:0000313" key="1">
    <source>
        <dbReference type="EMBL" id="TCP96786.1"/>
    </source>
</evidence>
<keyword evidence="2" id="KW-1185">Reference proteome</keyword>
<dbReference type="Proteomes" id="UP000295504">
    <property type="component" value="Unassembled WGS sequence"/>
</dbReference>
<accession>A0A4R2T5U8</accession>
<dbReference type="InterPro" id="IPR036638">
    <property type="entry name" value="HLH_DNA-bd_sf"/>
</dbReference>
<dbReference type="InterPro" id="IPR037208">
    <property type="entry name" value="Spo0E-like_sf"/>
</dbReference>
<protein>
    <submittedName>
        <fullName evidence="1">Spo0E like sporulation regulatory protein</fullName>
    </submittedName>
</protein>
<dbReference type="OrthoDB" id="1684059at2"/>
<sequence>MRKEKIEELRKQIEIMRKELVQLYSEGMNQEEILKLSREMDKLIVEFQKILKSE</sequence>